<dbReference type="NCBIfam" id="TIGR03930">
    <property type="entry name" value="WXG100_ESAT6"/>
    <property type="match status" value="1"/>
</dbReference>
<protein>
    <recommendedName>
        <fullName evidence="1">ESAT-6-like protein</fullName>
    </recommendedName>
</protein>
<dbReference type="Gene3D" id="1.10.287.1060">
    <property type="entry name" value="ESAT-6-like"/>
    <property type="match status" value="1"/>
</dbReference>
<dbReference type="AlphaFoldDB" id="A0A4D4IYJ1"/>
<comment type="caution">
    <text evidence="2">The sequence shown here is derived from an EMBL/GenBank/DDBJ whole genome shotgun (WGS) entry which is preliminary data.</text>
</comment>
<sequence length="96" mass="10363">MSEIKVDFGAISAAAGDIDSSAQQVDAKLDELHSKLQHLEGIWVGSANDGFQQTKQQWLNAAKDLQQTLAQIGAAVGVAHENYLQTEATNAKRWNA</sequence>
<accession>A0A4D4IYJ1</accession>
<organism evidence="2 3">
    <name type="scientific">Gandjariella thermophila</name>
    <dbReference type="NCBI Taxonomy" id="1931992"/>
    <lineage>
        <taxon>Bacteria</taxon>
        <taxon>Bacillati</taxon>
        <taxon>Actinomycetota</taxon>
        <taxon>Actinomycetes</taxon>
        <taxon>Pseudonocardiales</taxon>
        <taxon>Pseudonocardiaceae</taxon>
        <taxon>Gandjariella</taxon>
    </lineage>
</organism>
<evidence type="ECO:0000313" key="2">
    <source>
        <dbReference type="EMBL" id="GDY29311.1"/>
    </source>
</evidence>
<dbReference type="Proteomes" id="UP000298860">
    <property type="component" value="Unassembled WGS sequence"/>
</dbReference>
<name>A0A4D4IYJ1_9PSEU</name>
<reference evidence="3" key="1">
    <citation type="submission" date="2019-04" db="EMBL/GenBank/DDBJ databases">
        <title>Draft genome sequence of Pseudonocardiaceae bacterium SL3-2-4.</title>
        <authorList>
            <person name="Ningsih F."/>
            <person name="Yokota A."/>
            <person name="Sakai Y."/>
            <person name="Nanatani K."/>
            <person name="Yabe S."/>
            <person name="Oetari A."/>
            <person name="Sjamsuridzal W."/>
        </authorList>
    </citation>
    <scope>NUCLEOTIDE SEQUENCE [LARGE SCALE GENOMIC DNA]</scope>
    <source>
        <strain evidence="3">SL3-2-4</strain>
    </source>
</reference>
<evidence type="ECO:0000313" key="3">
    <source>
        <dbReference type="Proteomes" id="UP000298860"/>
    </source>
</evidence>
<dbReference type="EMBL" id="BJFL01000003">
    <property type="protein sequence ID" value="GDY29311.1"/>
    <property type="molecule type" value="Genomic_DNA"/>
</dbReference>
<dbReference type="InterPro" id="IPR010310">
    <property type="entry name" value="T7SS_ESAT-6-like"/>
</dbReference>
<dbReference type="OrthoDB" id="3387628at2"/>
<keyword evidence="3" id="KW-1185">Reference proteome</keyword>
<comment type="similarity">
    <text evidence="1">Belongs to the WXG100 family.</text>
</comment>
<dbReference type="SUPFAM" id="SSF140453">
    <property type="entry name" value="EsxAB dimer-like"/>
    <property type="match status" value="1"/>
</dbReference>
<dbReference type="RefSeq" id="WP_137812489.1">
    <property type="nucleotide sequence ID" value="NZ_BJFL01000003.1"/>
</dbReference>
<proteinExistence type="inferred from homology"/>
<gene>
    <name evidence="2" type="ORF">GTS_09440</name>
</gene>
<dbReference type="Pfam" id="PF06013">
    <property type="entry name" value="WXG100"/>
    <property type="match status" value="1"/>
</dbReference>
<evidence type="ECO:0000256" key="1">
    <source>
        <dbReference type="RuleBase" id="RU362001"/>
    </source>
</evidence>
<dbReference type="InterPro" id="IPR036689">
    <property type="entry name" value="ESAT-6-like_sf"/>
</dbReference>